<dbReference type="Proteomes" id="UP000189674">
    <property type="component" value="Chromosome"/>
</dbReference>
<dbReference type="Pfam" id="PF03372">
    <property type="entry name" value="Exo_endo_phos"/>
    <property type="match status" value="1"/>
</dbReference>
<dbReference type="SUPFAM" id="SSF56219">
    <property type="entry name" value="DNase I-like"/>
    <property type="match status" value="1"/>
</dbReference>
<evidence type="ECO:0000313" key="2">
    <source>
        <dbReference type="EMBL" id="AQT68514.1"/>
    </source>
</evidence>
<dbReference type="Gene3D" id="3.60.10.10">
    <property type="entry name" value="Endonuclease/exonuclease/phosphatase"/>
    <property type="match status" value="1"/>
</dbReference>
<dbReference type="CDD" id="cd09083">
    <property type="entry name" value="EEP-1"/>
    <property type="match status" value="1"/>
</dbReference>
<name>A0A1U9NLA3_9BACT</name>
<dbReference type="EMBL" id="CP019791">
    <property type="protein sequence ID" value="AQT68514.1"/>
    <property type="molecule type" value="Genomic_DNA"/>
</dbReference>
<accession>A0A1U9NLA3</accession>
<sequence>MRRRELIEFVCFAFFAAVLSVAGGCGHNYFSRIEAEEEAGGAEQAMEQSSDATVGSVDVMSFNVRYGTADDGDNSWRYRKELVLDIIRRSEAEVVGLQEALRFQLDWIRERLPYYEEVGVGRDDGEDGGEFNAILVDTRRFELAEDDTFWLSDTPEVAGSNTWAAGCTRICTWAKLVDRRTDEVLWVFNTHFDHVSARARERSSRLIAERIEEYAGGEDFVLMGDFNAGEDSVEMRYLRGVSEIDGQAVPVGMVDSFAQVRPEVRERGTFNGFDGNADGKRIDYIFVSKDVEIFDAAILRYNEGGRYPSDHYPVTAIIAF</sequence>
<proteinExistence type="predicted"/>
<dbReference type="KEGG" id="alus:STSP2_01679"/>
<dbReference type="GO" id="GO:0000175">
    <property type="term" value="F:3'-5'-RNA exonuclease activity"/>
    <property type="evidence" value="ECO:0007669"/>
    <property type="project" value="TreeGrafter"/>
</dbReference>
<keyword evidence="3" id="KW-1185">Reference proteome</keyword>
<evidence type="ECO:0000259" key="1">
    <source>
        <dbReference type="Pfam" id="PF03372"/>
    </source>
</evidence>
<dbReference type="AlphaFoldDB" id="A0A1U9NLA3"/>
<dbReference type="RefSeq" id="WP_169853077.1">
    <property type="nucleotide sequence ID" value="NZ_CP019791.1"/>
</dbReference>
<organism evidence="2 3">
    <name type="scientific">Anaerohalosphaera lusitana</name>
    <dbReference type="NCBI Taxonomy" id="1936003"/>
    <lineage>
        <taxon>Bacteria</taxon>
        <taxon>Pseudomonadati</taxon>
        <taxon>Planctomycetota</taxon>
        <taxon>Phycisphaerae</taxon>
        <taxon>Sedimentisphaerales</taxon>
        <taxon>Anaerohalosphaeraceae</taxon>
        <taxon>Anaerohalosphaera</taxon>
    </lineage>
</organism>
<feature type="domain" description="Endonuclease/exonuclease/phosphatase" evidence="1">
    <location>
        <begin position="60"/>
        <end position="311"/>
    </location>
</feature>
<reference evidence="3" key="1">
    <citation type="submission" date="2017-02" db="EMBL/GenBank/DDBJ databases">
        <title>Comparative genomics and description of representatives of a novel lineage of planctomycetes thriving in anoxic sediments.</title>
        <authorList>
            <person name="Spring S."/>
            <person name="Bunk B."/>
            <person name="Sproer C."/>
        </authorList>
    </citation>
    <scope>NUCLEOTIDE SEQUENCE [LARGE SCALE GENOMIC DNA]</scope>
    <source>
        <strain evidence="3">ST-NAGAB-D1</strain>
    </source>
</reference>
<dbReference type="PANTHER" id="PTHR12121:SF36">
    <property type="entry name" value="ENDONUCLEASE_EXONUCLEASE_PHOSPHATASE DOMAIN-CONTAINING PROTEIN"/>
    <property type="match status" value="1"/>
</dbReference>
<dbReference type="PROSITE" id="PS51257">
    <property type="entry name" value="PROKAR_LIPOPROTEIN"/>
    <property type="match status" value="1"/>
</dbReference>
<dbReference type="InterPro" id="IPR005135">
    <property type="entry name" value="Endo/exonuclease/phosphatase"/>
</dbReference>
<dbReference type="InterPro" id="IPR036691">
    <property type="entry name" value="Endo/exonu/phosph_ase_sf"/>
</dbReference>
<protein>
    <submittedName>
        <fullName evidence="2">Exodeoxyribonuclease III (Xth)</fullName>
    </submittedName>
</protein>
<dbReference type="PANTHER" id="PTHR12121">
    <property type="entry name" value="CARBON CATABOLITE REPRESSOR PROTEIN 4"/>
    <property type="match status" value="1"/>
</dbReference>
<dbReference type="STRING" id="1936003.STSP2_01679"/>
<gene>
    <name evidence="2" type="ORF">STSP2_01679</name>
</gene>
<evidence type="ECO:0000313" key="3">
    <source>
        <dbReference type="Proteomes" id="UP000189674"/>
    </source>
</evidence>
<dbReference type="InterPro" id="IPR050410">
    <property type="entry name" value="CCR4/nocturin_mRNA_transcr"/>
</dbReference>